<dbReference type="AlphaFoldDB" id="A0A4C1V8S8"/>
<organism evidence="1 2">
    <name type="scientific">Eumeta variegata</name>
    <name type="common">Bagworm moth</name>
    <name type="synonym">Eumeta japonica</name>
    <dbReference type="NCBI Taxonomy" id="151549"/>
    <lineage>
        <taxon>Eukaryota</taxon>
        <taxon>Metazoa</taxon>
        <taxon>Ecdysozoa</taxon>
        <taxon>Arthropoda</taxon>
        <taxon>Hexapoda</taxon>
        <taxon>Insecta</taxon>
        <taxon>Pterygota</taxon>
        <taxon>Neoptera</taxon>
        <taxon>Endopterygota</taxon>
        <taxon>Lepidoptera</taxon>
        <taxon>Glossata</taxon>
        <taxon>Ditrysia</taxon>
        <taxon>Tineoidea</taxon>
        <taxon>Psychidae</taxon>
        <taxon>Oiketicinae</taxon>
        <taxon>Eumeta</taxon>
    </lineage>
</organism>
<gene>
    <name evidence="1" type="ORF">EVAR_25746_1</name>
</gene>
<dbReference type="EMBL" id="BGZK01000293">
    <property type="protein sequence ID" value="GBP34742.1"/>
    <property type="molecule type" value="Genomic_DNA"/>
</dbReference>
<comment type="caution">
    <text evidence="1">The sequence shown here is derived from an EMBL/GenBank/DDBJ whole genome shotgun (WGS) entry which is preliminary data.</text>
</comment>
<evidence type="ECO:0000313" key="2">
    <source>
        <dbReference type="Proteomes" id="UP000299102"/>
    </source>
</evidence>
<name>A0A4C1V8S8_EUMVA</name>
<keyword evidence="2" id="KW-1185">Reference proteome</keyword>
<evidence type="ECO:0000313" key="1">
    <source>
        <dbReference type="EMBL" id="GBP34742.1"/>
    </source>
</evidence>
<proteinExistence type="predicted"/>
<dbReference type="Proteomes" id="UP000299102">
    <property type="component" value="Unassembled WGS sequence"/>
</dbReference>
<accession>A0A4C1V8S8</accession>
<reference evidence="1 2" key="1">
    <citation type="journal article" date="2019" name="Commun. Biol.">
        <title>The bagworm genome reveals a unique fibroin gene that provides high tensile strength.</title>
        <authorList>
            <person name="Kono N."/>
            <person name="Nakamura H."/>
            <person name="Ohtoshi R."/>
            <person name="Tomita M."/>
            <person name="Numata K."/>
            <person name="Arakawa K."/>
        </authorList>
    </citation>
    <scope>NUCLEOTIDE SEQUENCE [LARGE SCALE GENOMIC DNA]</scope>
</reference>
<sequence>MRYRVQSLTITSESKNECLNEIKANHSLRAAPRTQRPNNKNRTSTFRERVASGRDYCFCNKIAFAMLDKNYIYIGKAEVARRGEKSLRRSVNRTEKLSHYSEDLPPFLRH</sequence>
<protein>
    <submittedName>
        <fullName evidence="1">Uncharacterized protein</fullName>
    </submittedName>
</protein>